<keyword evidence="4" id="KW-1185">Reference proteome</keyword>
<proteinExistence type="predicted"/>
<dbReference type="GO" id="GO:0005737">
    <property type="term" value="C:cytoplasm"/>
    <property type="evidence" value="ECO:0007669"/>
    <property type="project" value="TreeGrafter"/>
</dbReference>
<dbReference type="SMART" id="SM00516">
    <property type="entry name" value="SEC14"/>
    <property type="match status" value="1"/>
</dbReference>
<dbReference type="InterPro" id="IPR051064">
    <property type="entry name" value="SEC14/CRAL-TRIO_domain"/>
</dbReference>
<dbReference type="OrthoDB" id="75724at2759"/>
<dbReference type="PANTHER" id="PTHR23324">
    <property type="entry name" value="SEC14 RELATED PROTEIN"/>
    <property type="match status" value="1"/>
</dbReference>
<dbReference type="EMBL" id="LNIX01000001">
    <property type="protein sequence ID" value="OXA61688.1"/>
    <property type="molecule type" value="Genomic_DNA"/>
</dbReference>
<evidence type="ECO:0000313" key="4">
    <source>
        <dbReference type="Proteomes" id="UP000198287"/>
    </source>
</evidence>
<evidence type="ECO:0000259" key="2">
    <source>
        <dbReference type="PROSITE" id="PS50191"/>
    </source>
</evidence>
<dbReference type="InterPro" id="IPR036273">
    <property type="entry name" value="CRAL/TRIO_N_dom_sf"/>
</dbReference>
<dbReference type="PROSITE" id="PS50191">
    <property type="entry name" value="CRAL_TRIO"/>
    <property type="match status" value="1"/>
</dbReference>
<name>A0A226EWY6_FOLCA</name>
<dbReference type="SUPFAM" id="SSF52087">
    <property type="entry name" value="CRAL/TRIO domain"/>
    <property type="match status" value="1"/>
</dbReference>
<protein>
    <recommendedName>
        <fullName evidence="2">CRAL-TRIO domain-containing protein</fullName>
    </recommendedName>
</protein>
<evidence type="ECO:0000313" key="3">
    <source>
        <dbReference type="EMBL" id="OXA61688.1"/>
    </source>
</evidence>
<feature type="domain" description="CRAL-TRIO" evidence="2">
    <location>
        <begin position="98"/>
        <end position="274"/>
    </location>
</feature>
<dbReference type="InterPro" id="IPR001251">
    <property type="entry name" value="CRAL-TRIO_dom"/>
</dbReference>
<sequence>MANFLRDALLCCAFYLVANGITVEQDMTLTNSQAKILEQFKSRLQDKLPHAYMRTDFYLIKWLLDSNYQLDLAEEKLLRNLKWRKDEGMDDGIHYEDWSDIWDEEARYSLDGRDKQGRPLLYVPIKHLDFRSLVISQRAERFHRYVNKAMDEACSLVQELYEKHGNISRGMAIFDLEGFNLVQHGCFRCLPHFIRMWTSFVDHWPKCVGDMFLINAPEPFVHLLNIAKPFSPKEILENLHVFGSNKNAWKAELRKYFDPEQLSTSLGGTKTYDWVEE</sequence>
<feature type="signal peptide" evidence="1">
    <location>
        <begin position="1"/>
        <end position="20"/>
    </location>
</feature>
<evidence type="ECO:0000256" key="1">
    <source>
        <dbReference type="SAM" id="SignalP"/>
    </source>
</evidence>
<gene>
    <name evidence="3" type="ORF">Fcan01_00605</name>
</gene>
<dbReference type="Proteomes" id="UP000198287">
    <property type="component" value="Unassembled WGS sequence"/>
</dbReference>
<feature type="chain" id="PRO_5013189175" description="CRAL-TRIO domain-containing protein" evidence="1">
    <location>
        <begin position="21"/>
        <end position="277"/>
    </location>
</feature>
<dbReference type="CDD" id="cd00170">
    <property type="entry name" value="SEC14"/>
    <property type="match status" value="1"/>
</dbReference>
<dbReference type="PANTHER" id="PTHR23324:SF83">
    <property type="entry name" value="SEC14-LIKE PROTEIN 2"/>
    <property type="match status" value="1"/>
</dbReference>
<accession>A0A226EWY6</accession>
<dbReference type="Pfam" id="PF00650">
    <property type="entry name" value="CRAL_TRIO"/>
    <property type="match status" value="1"/>
</dbReference>
<dbReference type="InterPro" id="IPR036865">
    <property type="entry name" value="CRAL-TRIO_dom_sf"/>
</dbReference>
<reference evidence="3 4" key="1">
    <citation type="submission" date="2015-12" db="EMBL/GenBank/DDBJ databases">
        <title>The genome of Folsomia candida.</title>
        <authorList>
            <person name="Faddeeva A."/>
            <person name="Derks M.F."/>
            <person name="Anvar Y."/>
            <person name="Smit S."/>
            <person name="Van Straalen N."/>
            <person name="Roelofs D."/>
        </authorList>
    </citation>
    <scope>NUCLEOTIDE SEQUENCE [LARGE SCALE GENOMIC DNA]</scope>
    <source>
        <strain evidence="3 4">VU population</strain>
        <tissue evidence="3">Whole body</tissue>
    </source>
</reference>
<dbReference type="Gene3D" id="3.40.525.10">
    <property type="entry name" value="CRAL-TRIO lipid binding domain"/>
    <property type="match status" value="1"/>
</dbReference>
<comment type="caution">
    <text evidence="3">The sequence shown here is derived from an EMBL/GenBank/DDBJ whole genome shotgun (WGS) entry which is preliminary data.</text>
</comment>
<organism evidence="3 4">
    <name type="scientific">Folsomia candida</name>
    <name type="common">Springtail</name>
    <dbReference type="NCBI Taxonomy" id="158441"/>
    <lineage>
        <taxon>Eukaryota</taxon>
        <taxon>Metazoa</taxon>
        <taxon>Ecdysozoa</taxon>
        <taxon>Arthropoda</taxon>
        <taxon>Hexapoda</taxon>
        <taxon>Collembola</taxon>
        <taxon>Entomobryomorpha</taxon>
        <taxon>Isotomoidea</taxon>
        <taxon>Isotomidae</taxon>
        <taxon>Proisotominae</taxon>
        <taxon>Folsomia</taxon>
    </lineage>
</organism>
<dbReference type="SUPFAM" id="SSF46938">
    <property type="entry name" value="CRAL/TRIO N-terminal domain"/>
    <property type="match status" value="1"/>
</dbReference>
<keyword evidence="1" id="KW-0732">Signal</keyword>
<dbReference type="AlphaFoldDB" id="A0A226EWY6"/>